<dbReference type="Proteomes" id="UP001430953">
    <property type="component" value="Unassembled WGS sequence"/>
</dbReference>
<keyword evidence="1" id="KW-0472">Membrane</keyword>
<dbReference type="AlphaFoldDB" id="A0AAW2EUR1"/>
<dbReference type="EMBL" id="JADYXP020000019">
    <property type="protein sequence ID" value="KAL0105417.1"/>
    <property type="molecule type" value="Genomic_DNA"/>
</dbReference>
<evidence type="ECO:0000256" key="1">
    <source>
        <dbReference type="SAM" id="Phobius"/>
    </source>
</evidence>
<keyword evidence="1" id="KW-0812">Transmembrane</keyword>
<feature type="transmembrane region" description="Helical" evidence="1">
    <location>
        <begin position="36"/>
        <end position="58"/>
    </location>
</feature>
<comment type="caution">
    <text evidence="2">The sequence shown here is derived from an EMBL/GenBank/DDBJ whole genome shotgun (WGS) entry which is preliminary data.</text>
</comment>
<evidence type="ECO:0000313" key="2">
    <source>
        <dbReference type="EMBL" id="KAL0105417.1"/>
    </source>
</evidence>
<keyword evidence="3" id="KW-1185">Reference proteome</keyword>
<sequence length="195" mass="22633">MSQLPRTTATLRFLFFFSFFFFPFFITLRFPDTHEFCASCYCCSTSMYVNTGIIIIKLRDNRRVILSRREIEKEIERERRGWTEQLEIVAVAEWSICELERMNDRSSLADFPFLFYQSRKTSIKSPRVVARLSDSPARSMPALVLRNGSEIEIYDAGSAVSPINDGVVYLEGTVGLYPGHARVKRERYIDNLTKL</sequence>
<name>A0AAW2EUR1_9HYME</name>
<protein>
    <submittedName>
        <fullName evidence="2">Uncharacterized protein</fullName>
    </submittedName>
</protein>
<evidence type="ECO:0000313" key="3">
    <source>
        <dbReference type="Proteomes" id="UP001430953"/>
    </source>
</evidence>
<keyword evidence="1" id="KW-1133">Transmembrane helix</keyword>
<accession>A0AAW2EUR1</accession>
<gene>
    <name evidence="2" type="ORF">PUN28_016811</name>
</gene>
<feature type="transmembrane region" description="Helical" evidence="1">
    <location>
        <begin position="12"/>
        <end position="30"/>
    </location>
</feature>
<organism evidence="2 3">
    <name type="scientific">Cardiocondyla obscurior</name>
    <dbReference type="NCBI Taxonomy" id="286306"/>
    <lineage>
        <taxon>Eukaryota</taxon>
        <taxon>Metazoa</taxon>
        <taxon>Ecdysozoa</taxon>
        <taxon>Arthropoda</taxon>
        <taxon>Hexapoda</taxon>
        <taxon>Insecta</taxon>
        <taxon>Pterygota</taxon>
        <taxon>Neoptera</taxon>
        <taxon>Endopterygota</taxon>
        <taxon>Hymenoptera</taxon>
        <taxon>Apocrita</taxon>
        <taxon>Aculeata</taxon>
        <taxon>Formicoidea</taxon>
        <taxon>Formicidae</taxon>
        <taxon>Myrmicinae</taxon>
        <taxon>Cardiocondyla</taxon>
    </lineage>
</organism>
<reference evidence="2 3" key="1">
    <citation type="submission" date="2023-03" db="EMBL/GenBank/DDBJ databases">
        <title>High recombination rates correlate with genetic variation in Cardiocondyla obscurior ants.</title>
        <authorList>
            <person name="Errbii M."/>
        </authorList>
    </citation>
    <scope>NUCLEOTIDE SEQUENCE [LARGE SCALE GENOMIC DNA]</scope>
    <source>
        <strain evidence="2">Alpha-2009</strain>
        <tissue evidence="2">Whole body</tissue>
    </source>
</reference>
<proteinExistence type="predicted"/>